<organism evidence="1 2">
    <name type="scientific">Amphilophus citrinellus</name>
    <name type="common">Midas cichlid</name>
    <name type="synonym">Cichlasoma citrinellum</name>
    <dbReference type="NCBI Taxonomy" id="61819"/>
    <lineage>
        <taxon>Eukaryota</taxon>
        <taxon>Metazoa</taxon>
        <taxon>Chordata</taxon>
        <taxon>Craniata</taxon>
        <taxon>Vertebrata</taxon>
        <taxon>Euteleostomi</taxon>
        <taxon>Actinopterygii</taxon>
        <taxon>Neopterygii</taxon>
        <taxon>Teleostei</taxon>
        <taxon>Neoteleostei</taxon>
        <taxon>Acanthomorphata</taxon>
        <taxon>Ovalentaria</taxon>
        <taxon>Cichlomorphae</taxon>
        <taxon>Cichliformes</taxon>
        <taxon>Cichlidae</taxon>
        <taxon>New World cichlids</taxon>
        <taxon>Cichlasomatinae</taxon>
        <taxon>Heroini</taxon>
        <taxon>Amphilophus</taxon>
    </lineage>
</organism>
<dbReference type="AlphaFoldDB" id="A0A3Q0SZ62"/>
<reference evidence="1" key="2">
    <citation type="submission" date="2025-09" db="UniProtKB">
        <authorList>
            <consortium name="Ensembl"/>
        </authorList>
    </citation>
    <scope>IDENTIFICATION</scope>
</reference>
<dbReference type="GeneTree" id="ENSGT00990000210970"/>
<protein>
    <submittedName>
        <fullName evidence="1">Uncharacterized protein</fullName>
    </submittedName>
</protein>
<name>A0A3Q0SZ62_AMPCI</name>
<proteinExistence type="predicted"/>
<keyword evidence="2" id="KW-1185">Reference proteome</keyword>
<reference evidence="1" key="1">
    <citation type="submission" date="2025-08" db="UniProtKB">
        <authorList>
            <consortium name="Ensembl"/>
        </authorList>
    </citation>
    <scope>IDENTIFICATION</scope>
</reference>
<accession>A0A3Q0SZ62</accession>
<sequence>MENMITAYMIAIIAYTPSPCRGSGHLGMQKRAVEGQDSNH</sequence>
<evidence type="ECO:0000313" key="1">
    <source>
        <dbReference type="Ensembl" id="ENSACIP00000025290.1"/>
    </source>
</evidence>
<evidence type="ECO:0000313" key="2">
    <source>
        <dbReference type="Proteomes" id="UP000261340"/>
    </source>
</evidence>
<dbReference type="Proteomes" id="UP000261340">
    <property type="component" value="Unplaced"/>
</dbReference>
<dbReference type="Ensembl" id="ENSACIT00000025954.1">
    <property type="protein sequence ID" value="ENSACIP00000025290.1"/>
    <property type="gene ID" value="ENSACIG00000019591.1"/>
</dbReference>